<dbReference type="EMBL" id="NPBY01000093">
    <property type="protein sequence ID" value="PAD71694.1"/>
    <property type="molecule type" value="Genomic_DNA"/>
</dbReference>
<proteinExistence type="predicted"/>
<evidence type="ECO:0000259" key="1">
    <source>
        <dbReference type="Pfam" id="PF09664"/>
    </source>
</evidence>
<dbReference type="RefSeq" id="WP_095267906.1">
    <property type="nucleotide sequence ID" value="NZ_NPBY01000093.1"/>
</dbReference>
<organism evidence="2 3">
    <name type="scientific">Paenibacillus campinasensis</name>
    <dbReference type="NCBI Taxonomy" id="66347"/>
    <lineage>
        <taxon>Bacteria</taxon>
        <taxon>Bacillati</taxon>
        <taxon>Bacillota</taxon>
        <taxon>Bacilli</taxon>
        <taxon>Bacillales</taxon>
        <taxon>Paenibacillaceae</taxon>
        <taxon>Paenibacillus</taxon>
    </lineage>
</organism>
<dbReference type="AlphaFoldDB" id="A0A268EF11"/>
<name>A0A268EF11_9BACL</name>
<dbReference type="Pfam" id="PF09664">
    <property type="entry name" value="DUF2399"/>
    <property type="match status" value="1"/>
</dbReference>
<accession>A0A268EF11</accession>
<gene>
    <name evidence="2" type="ORF">CHH67_24030</name>
</gene>
<feature type="domain" description="DUF2399" evidence="1">
    <location>
        <begin position="312"/>
        <end position="402"/>
    </location>
</feature>
<dbReference type="GO" id="GO:0003677">
    <property type="term" value="F:DNA binding"/>
    <property type="evidence" value="ECO:0007669"/>
    <property type="project" value="InterPro"/>
</dbReference>
<dbReference type="SUPFAM" id="SSF56726">
    <property type="entry name" value="DNA topoisomerase IV, alpha subunit"/>
    <property type="match status" value="1"/>
</dbReference>
<dbReference type="GO" id="GO:0005694">
    <property type="term" value="C:chromosome"/>
    <property type="evidence" value="ECO:0007669"/>
    <property type="project" value="InterPro"/>
</dbReference>
<evidence type="ECO:0000313" key="3">
    <source>
        <dbReference type="Proteomes" id="UP000215596"/>
    </source>
</evidence>
<dbReference type="CDD" id="cd00188">
    <property type="entry name" value="TOPRIM"/>
    <property type="match status" value="1"/>
</dbReference>
<protein>
    <recommendedName>
        <fullName evidence="1">DUF2399 domain-containing protein</fullName>
    </recommendedName>
</protein>
<comment type="caution">
    <text evidence="2">The sequence shown here is derived from an EMBL/GenBank/DDBJ whole genome shotgun (WGS) entry which is preliminary data.</text>
</comment>
<dbReference type="Proteomes" id="UP000215596">
    <property type="component" value="Unassembled WGS sequence"/>
</dbReference>
<dbReference type="InterPro" id="IPR024465">
    <property type="entry name" value="DUF2399"/>
</dbReference>
<sequence length="460" mass="53913">MIINRFQKIKKYIEQHLLKKGEVLDWSQQEFQTNNSIDVLHEVHVIRRTTRTYRKVAMFVFSSCYDDDTPLPEMSLLEWSIGKKASLAENSATFSLLEQGWVMKEYRFKLDEKTIERISYRMGLRLYEYKQQILDTKKEAEVREWSELQRALGNELIPIDALESSDSRGMLNPPPSWLLERKVKMKRLASIVNTLLSYSLEDFYNASEFPMNWTGRRRLLFMQFIQAFVSMAVRKRSFDWKEIGANYDQRIGGSKTFDPYKHDFLIQIEEWAGCPLPLMGLYSLGQITPIYFTGEMTGRYSTYLAGPVHALTDLSVHQDEYSTSAETIWLIENRAILTRFAAEGEFVKNNRALVIGVDGQLRSGHIRLIQQLLQGVTIRQVLIWTDYDEAGLIIARHLHSVVKEACNDRVTTKWICHEHSVVTDFKQYEKYMHDLLLKDERIEQELILGSESDWERWIAY</sequence>
<dbReference type="InterPro" id="IPR036078">
    <property type="entry name" value="Spo11/TopoVI_A_sf"/>
</dbReference>
<evidence type="ECO:0000313" key="2">
    <source>
        <dbReference type="EMBL" id="PAD71694.1"/>
    </source>
</evidence>
<reference evidence="2 3" key="1">
    <citation type="submission" date="2017-07" db="EMBL/GenBank/DDBJ databases">
        <title>Isolation and whole genome analysis of endospore-forming bacteria from heroin.</title>
        <authorList>
            <person name="Kalinowski J."/>
            <person name="Ahrens B."/>
            <person name="Al-Dilaimi A."/>
            <person name="Winkler A."/>
            <person name="Wibberg D."/>
            <person name="Schleenbecker U."/>
            <person name="Ruckert C."/>
            <person name="Wolfel R."/>
            <person name="Grass G."/>
        </authorList>
    </citation>
    <scope>NUCLEOTIDE SEQUENCE [LARGE SCALE GENOMIC DNA]</scope>
    <source>
        <strain evidence="2 3">7537-G1</strain>
    </source>
</reference>
<dbReference type="OrthoDB" id="2502371at2"/>